<proteinExistence type="predicted"/>
<accession>A0AAD5YIM6</accession>
<sequence length="434" mass="48258">MSSFIKSLSHLQVRRRSLVPVAAKNQTMIAAAQNPPLEILLVVLKIITNGPYFSRPDQIPMQPTDLSIIRELVVVQSFIHAASLVCRGWNPAATELLYSKPILNTPARAQQFSLALRRSPSLGPLVKRLHVFVFVHGDSEKWVGNKKGNLAATLRACNKLEAFVLNPPPPDVTEFCPWGAKYILDTNLGSHLKELAIWEGHNGLLEILPQNVSLPLLEVLVLRHIVLPPDYEFPRLPKLHTLRLSSIKPYEQVIRIRSSTFPALRSLALQTWCIQVIIDPDCKAGLTSLALLGSAEMDILKGMERAASLENIKVLEIRVALANALDLEIPVVPPNLETIIFSASPTLAAELRRIALGRIYEGLFAEGKECNALRLVVLRCRAWDTLNPAEEDPIIVAIQGECESRGIQLEVQGEHSETFEEAIHQRLVVWPLNN</sequence>
<gene>
    <name evidence="1" type="ORF">NLI96_g319</name>
</gene>
<name>A0AAD5YIM6_9APHY</name>
<evidence type="ECO:0000313" key="1">
    <source>
        <dbReference type="EMBL" id="KAJ3492038.1"/>
    </source>
</evidence>
<comment type="caution">
    <text evidence="1">The sequence shown here is derived from an EMBL/GenBank/DDBJ whole genome shotgun (WGS) entry which is preliminary data.</text>
</comment>
<dbReference type="SUPFAM" id="SSF52058">
    <property type="entry name" value="L domain-like"/>
    <property type="match status" value="1"/>
</dbReference>
<dbReference type="AlphaFoldDB" id="A0AAD5YIM6"/>
<protein>
    <submittedName>
        <fullName evidence="1">Uncharacterized protein</fullName>
    </submittedName>
</protein>
<dbReference type="EMBL" id="JANAWD010000004">
    <property type="protein sequence ID" value="KAJ3492038.1"/>
    <property type="molecule type" value="Genomic_DNA"/>
</dbReference>
<dbReference type="Proteomes" id="UP001212997">
    <property type="component" value="Unassembled WGS sequence"/>
</dbReference>
<reference evidence="1" key="1">
    <citation type="submission" date="2022-07" db="EMBL/GenBank/DDBJ databases">
        <title>Genome Sequence of Physisporinus lineatus.</title>
        <authorList>
            <person name="Buettner E."/>
        </authorList>
    </citation>
    <scope>NUCLEOTIDE SEQUENCE</scope>
    <source>
        <strain evidence="1">VT162</strain>
    </source>
</reference>
<evidence type="ECO:0000313" key="2">
    <source>
        <dbReference type="Proteomes" id="UP001212997"/>
    </source>
</evidence>
<organism evidence="1 2">
    <name type="scientific">Meripilus lineatus</name>
    <dbReference type="NCBI Taxonomy" id="2056292"/>
    <lineage>
        <taxon>Eukaryota</taxon>
        <taxon>Fungi</taxon>
        <taxon>Dikarya</taxon>
        <taxon>Basidiomycota</taxon>
        <taxon>Agaricomycotina</taxon>
        <taxon>Agaricomycetes</taxon>
        <taxon>Polyporales</taxon>
        <taxon>Meripilaceae</taxon>
        <taxon>Meripilus</taxon>
    </lineage>
</organism>
<keyword evidence="2" id="KW-1185">Reference proteome</keyword>